<feature type="transmembrane region" description="Helical" evidence="9">
    <location>
        <begin position="478"/>
        <end position="495"/>
    </location>
</feature>
<keyword evidence="4 9" id="KW-0472">Membrane</keyword>
<comment type="subcellular location">
    <subcellularLocation>
        <location evidence="1">Membrane</location>
        <topology evidence="1">Multi-pass membrane protein</topology>
    </subcellularLocation>
</comment>
<feature type="transmembrane region" description="Helical" evidence="9">
    <location>
        <begin position="257"/>
        <end position="275"/>
    </location>
</feature>
<organism evidence="11 12">
    <name type="scientific">Pseudocercospora eumusae</name>
    <dbReference type="NCBI Taxonomy" id="321146"/>
    <lineage>
        <taxon>Eukaryota</taxon>
        <taxon>Fungi</taxon>
        <taxon>Dikarya</taxon>
        <taxon>Ascomycota</taxon>
        <taxon>Pezizomycotina</taxon>
        <taxon>Dothideomycetes</taxon>
        <taxon>Dothideomycetidae</taxon>
        <taxon>Mycosphaerellales</taxon>
        <taxon>Mycosphaerellaceae</taxon>
        <taxon>Pseudocercospora</taxon>
    </lineage>
</organism>
<evidence type="ECO:0000256" key="3">
    <source>
        <dbReference type="ARBA" id="ARBA00022989"/>
    </source>
</evidence>
<feature type="transmembrane region" description="Helical" evidence="9">
    <location>
        <begin position="94"/>
        <end position="119"/>
    </location>
</feature>
<dbReference type="Proteomes" id="UP000070133">
    <property type="component" value="Unassembled WGS sequence"/>
</dbReference>
<protein>
    <recommendedName>
        <fullName evidence="7">Cercosporin MFS transporter CTB4</fullName>
    </recommendedName>
    <alternativeName>
        <fullName evidence="8">Cercosporin toxin biosynthesis cluster protein 4</fullName>
    </alternativeName>
</protein>
<feature type="transmembrane region" description="Helical" evidence="9">
    <location>
        <begin position="162"/>
        <end position="182"/>
    </location>
</feature>
<dbReference type="GO" id="GO:0015244">
    <property type="term" value="F:fluconazole transmembrane transporter activity"/>
    <property type="evidence" value="ECO:0007669"/>
    <property type="project" value="TreeGrafter"/>
</dbReference>
<feature type="transmembrane region" description="Helical" evidence="9">
    <location>
        <begin position="340"/>
        <end position="362"/>
    </location>
</feature>
<feature type="transmembrane region" description="Helical" evidence="9">
    <location>
        <begin position="189"/>
        <end position="211"/>
    </location>
</feature>
<evidence type="ECO:0000256" key="7">
    <source>
        <dbReference type="ARBA" id="ARBA00069139"/>
    </source>
</evidence>
<dbReference type="CDD" id="cd17323">
    <property type="entry name" value="MFS_Tpo1_MDR_like"/>
    <property type="match status" value="1"/>
</dbReference>
<evidence type="ECO:0000313" key="11">
    <source>
        <dbReference type="EMBL" id="KXS94795.1"/>
    </source>
</evidence>
<comment type="caution">
    <text evidence="11">The sequence shown here is derived from an EMBL/GenBank/DDBJ whole genome shotgun (WGS) entry which is preliminary data.</text>
</comment>
<feature type="domain" description="Major facilitator superfamily (MFS) profile" evidence="10">
    <location>
        <begin position="90"/>
        <end position="529"/>
    </location>
</feature>
<comment type="function">
    <text evidence="6">MFS transporter; part of the gene cluster that mediates the biosynthesis of cercosporin, a light-activated, non-host-selective toxin. The perylenequinone chromophore of cercosporin absorbs light energy to attain an electronically-activated triplet state and produces active oxygen species such as the hydroxyl radical, superoxide, hydrogen peroxide or singlet oxygen upon reaction with oxygen molecules. These reactive oxygen species cause damage to various cellular components including lipids, proteins and nucleic acids. Responsible for secretion and accumulation of cercosporin, but does not play any roles in self-protection against the toxicity of cercosporin.</text>
</comment>
<gene>
    <name evidence="11" type="ORF">AC578_4045</name>
</gene>
<feature type="transmembrane region" description="Helical" evidence="9">
    <location>
        <begin position="409"/>
        <end position="428"/>
    </location>
</feature>
<dbReference type="InterPro" id="IPR011701">
    <property type="entry name" value="MFS"/>
</dbReference>
<dbReference type="PANTHER" id="PTHR23502:SF23">
    <property type="entry name" value="FLUCONAZOLE RESISTANCE PROTEIN 1"/>
    <property type="match status" value="1"/>
</dbReference>
<dbReference type="PROSITE" id="PS50850">
    <property type="entry name" value="MFS"/>
    <property type="match status" value="1"/>
</dbReference>
<reference evidence="11 12" key="1">
    <citation type="submission" date="2015-07" db="EMBL/GenBank/DDBJ databases">
        <title>Comparative genomics of the Sigatoka disease complex on banana suggests a link between parallel evolutionary changes in Pseudocercospora fijiensis and Pseudocercospora eumusae and increased virulence on the banana host.</title>
        <authorList>
            <person name="Chang T.-C."/>
            <person name="Salvucci A."/>
            <person name="Crous P.W."/>
            <person name="Stergiopoulos I."/>
        </authorList>
    </citation>
    <scope>NUCLEOTIDE SEQUENCE [LARGE SCALE GENOMIC DNA]</scope>
    <source>
        <strain evidence="11 12">CBS 114824</strain>
    </source>
</reference>
<dbReference type="FunFam" id="1.20.1250.20:FF:000011">
    <property type="entry name" value="MFS multidrug transporter, putative"/>
    <property type="match status" value="1"/>
</dbReference>
<evidence type="ECO:0000256" key="6">
    <source>
        <dbReference type="ARBA" id="ARBA00053977"/>
    </source>
</evidence>
<evidence type="ECO:0000313" key="12">
    <source>
        <dbReference type="Proteomes" id="UP000070133"/>
    </source>
</evidence>
<evidence type="ECO:0000259" key="10">
    <source>
        <dbReference type="PROSITE" id="PS50850"/>
    </source>
</evidence>
<feature type="transmembrane region" description="Helical" evidence="9">
    <location>
        <begin position="131"/>
        <end position="150"/>
    </location>
</feature>
<keyword evidence="2 9" id="KW-0812">Transmembrane</keyword>
<dbReference type="InterPro" id="IPR036259">
    <property type="entry name" value="MFS_trans_sf"/>
</dbReference>
<evidence type="ECO:0000256" key="4">
    <source>
        <dbReference type="ARBA" id="ARBA00023136"/>
    </source>
</evidence>
<comment type="similarity">
    <text evidence="5">Belongs to the major facilitator superfamily. CAR1 family.</text>
</comment>
<proteinExistence type="inferred from homology"/>
<dbReference type="EMBL" id="LFZN01000256">
    <property type="protein sequence ID" value="KXS94795.1"/>
    <property type="molecule type" value="Genomic_DNA"/>
</dbReference>
<keyword evidence="12" id="KW-1185">Reference proteome</keyword>
<dbReference type="GO" id="GO:0005886">
    <property type="term" value="C:plasma membrane"/>
    <property type="evidence" value="ECO:0007669"/>
    <property type="project" value="TreeGrafter"/>
</dbReference>
<name>A0A139GX58_9PEZI</name>
<keyword evidence="3 9" id="KW-1133">Transmembrane helix</keyword>
<evidence type="ECO:0000256" key="9">
    <source>
        <dbReference type="SAM" id="Phobius"/>
    </source>
</evidence>
<dbReference type="AlphaFoldDB" id="A0A139GX58"/>
<feature type="transmembrane region" description="Helical" evidence="9">
    <location>
        <begin position="507"/>
        <end position="525"/>
    </location>
</feature>
<feature type="transmembrane region" description="Helical" evidence="9">
    <location>
        <begin position="368"/>
        <end position="388"/>
    </location>
</feature>
<dbReference type="InterPro" id="IPR020846">
    <property type="entry name" value="MFS_dom"/>
</dbReference>
<evidence type="ECO:0000256" key="8">
    <source>
        <dbReference type="ARBA" id="ARBA00077167"/>
    </source>
</evidence>
<feature type="transmembrane region" description="Helical" evidence="9">
    <location>
        <begin position="434"/>
        <end position="458"/>
    </location>
</feature>
<sequence>MATPRALFAETFAGRTLQLLSGGKLFATPAPQIPTKEVLERRPTINRTMSRRSVQSDNSTQAEIAEKGAIAELVDWNGPDDPDNPHNWSLATRVFITALICILTFSIYIGSAIYATGVIGISEQFHVSHTVAVLGLSLFVFGYGLGPMVLAPFAEAPPIGRMPVYIITHLIFLFLNFGVVYAKNIGMLLAFRFLTGFFGSPVLALGGSSLADVWSPKKVTYAIGIWGNFAICGPVIGPLVSGFAVQAKGWKWSIWELIWLNGFCAVLLILCLPETSAENILFRRAARLRKLTGEAKYRCAAEIEAEKLRPKDLVVMSLVRPFHLLFTQPILLAQNIYLGLIYALLYCWFEAFPLVFGGIYGFNLGQQGLAYLGILVGCLIFTPPYFYWVHKYINPYTNDDGTIKPEKRLPAAIVGSFFLPVCLFWFGWSARESVHWIMPIIGSVFFSIGGGALFNALLSYQSDAYPKVVGSVLAGNDFMRSAFGGAFPIFATQMFQNMGIDWGCSMLGFFAIAFIPIPILIYKYGERLRMASKFARHDI</sequence>
<dbReference type="GO" id="GO:1990961">
    <property type="term" value="P:xenobiotic detoxification by transmembrane export across the plasma membrane"/>
    <property type="evidence" value="ECO:0007669"/>
    <property type="project" value="TreeGrafter"/>
</dbReference>
<dbReference type="Pfam" id="PF07690">
    <property type="entry name" value="MFS_1"/>
    <property type="match status" value="1"/>
</dbReference>
<evidence type="ECO:0000256" key="5">
    <source>
        <dbReference type="ARBA" id="ARBA00038347"/>
    </source>
</evidence>
<accession>A0A139GX58</accession>
<dbReference type="SUPFAM" id="SSF103473">
    <property type="entry name" value="MFS general substrate transporter"/>
    <property type="match status" value="1"/>
</dbReference>
<feature type="transmembrane region" description="Helical" evidence="9">
    <location>
        <begin position="223"/>
        <end position="245"/>
    </location>
</feature>
<evidence type="ECO:0000256" key="1">
    <source>
        <dbReference type="ARBA" id="ARBA00004141"/>
    </source>
</evidence>
<dbReference type="Gene3D" id="1.20.1250.20">
    <property type="entry name" value="MFS general substrate transporter like domains"/>
    <property type="match status" value="1"/>
</dbReference>
<dbReference type="PANTHER" id="PTHR23502">
    <property type="entry name" value="MAJOR FACILITATOR SUPERFAMILY"/>
    <property type="match status" value="1"/>
</dbReference>
<evidence type="ECO:0000256" key="2">
    <source>
        <dbReference type="ARBA" id="ARBA00022692"/>
    </source>
</evidence>
<dbReference type="OrthoDB" id="3357846at2759"/>